<gene>
    <name evidence="2" type="ORF">A3C06_03715</name>
</gene>
<evidence type="ECO:0000313" key="2">
    <source>
        <dbReference type="EMBL" id="OHA26203.1"/>
    </source>
</evidence>
<proteinExistence type="predicted"/>
<feature type="transmembrane region" description="Helical" evidence="1">
    <location>
        <begin position="43"/>
        <end position="60"/>
    </location>
</feature>
<keyword evidence="1" id="KW-0472">Membrane</keyword>
<keyword evidence="1" id="KW-1133">Transmembrane helix</keyword>
<evidence type="ECO:0000313" key="3">
    <source>
        <dbReference type="Proteomes" id="UP000177565"/>
    </source>
</evidence>
<evidence type="ECO:0008006" key="4">
    <source>
        <dbReference type="Google" id="ProtNLM"/>
    </source>
</evidence>
<protein>
    <recommendedName>
        <fullName evidence="4">DUF5673 domain-containing protein</fullName>
    </recommendedName>
</protein>
<dbReference type="STRING" id="1802312.A3C06_03715"/>
<dbReference type="AlphaFoldDB" id="A0A1G2MQR8"/>
<keyword evidence="1" id="KW-0812">Transmembrane</keyword>
<sequence>MQNDKIVWQSPEYIFHERSKEWFMVLGITTIAFFAIAILFKNFLFAIIILLTGVTLNLFMRRPPEEREYEINRSGIIVNKTFYPYSFLHSFWIDNMDLSWQKLLITSKKTLMPLIILPLGEQDPDEVKNFLGNYLPEKEQHEPLSHKILEYFGF</sequence>
<comment type="caution">
    <text evidence="2">The sequence shown here is derived from an EMBL/GenBank/DDBJ whole genome shotgun (WGS) entry which is preliminary data.</text>
</comment>
<dbReference type="EMBL" id="MHRQ01000025">
    <property type="protein sequence ID" value="OHA26203.1"/>
    <property type="molecule type" value="Genomic_DNA"/>
</dbReference>
<accession>A0A1G2MQR8</accession>
<feature type="transmembrane region" description="Helical" evidence="1">
    <location>
        <begin position="21"/>
        <end position="37"/>
    </location>
</feature>
<name>A0A1G2MQR8_9BACT</name>
<evidence type="ECO:0000256" key="1">
    <source>
        <dbReference type="SAM" id="Phobius"/>
    </source>
</evidence>
<reference evidence="2 3" key="1">
    <citation type="journal article" date="2016" name="Nat. Commun.">
        <title>Thousands of microbial genomes shed light on interconnected biogeochemical processes in an aquifer system.</title>
        <authorList>
            <person name="Anantharaman K."/>
            <person name="Brown C.T."/>
            <person name="Hug L.A."/>
            <person name="Sharon I."/>
            <person name="Castelle C.J."/>
            <person name="Probst A.J."/>
            <person name="Thomas B.C."/>
            <person name="Singh A."/>
            <person name="Wilkins M.J."/>
            <person name="Karaoz U."/>
            <person name="Brodie E.L."/>
            <person name="Williams K.H."/>
            <person name="Hubbard S.S."/>
            <person name="Banfield J.F."/>
        </authorList>
    </citation>
    <scope>NUCLEOTIDE SEQUENCE [LARGE SCALE GENOMIC DNA]</scope>
</reference>
<dbReference type="Proteomes" id="UP000177565">
    <property type="component" value="Unassembled WGS sequence"/>
</dbReference>
<organism evidence="2 3">
    <name type="scientific">Candidatus Taylorbacteria bacterium RIFCSPHIGHO2_02_FULL_46_13</name>
    <dbReference type="NCBI Taxonomy" id="1802312"/>
    <lineage>
        <taxon>Bacteria</taxon>
        <taxon>Candidatus Tayloriibacteriota</taxon>
    </lineage>
</organism>